<dbReference type="Proteomes" id="UP000052138">
    <property type="component" value="Unassembled WGS sequence"/>
</dbReference>
<evidence type="ECO:0000256" key="1">
    <source>
        <dbReference type="SAM" id="MobiDB-lite"/>
    </source>
</evidence>
<evidence type="ECO:0000313" key="3">
    <source>
        <dbReference type="Proteomes" id="UP000052138"/>
    </source>
</evidence>
<sequence length="462" mass="48894">MAPQILELNDHGITLGDAEGIRLVSPGFALARDKSLVVGAQAQAQSRLHPNYSHSRYWQELSLDPLPAGRLPGDRYRHLADLAHAHLNSLAAECESSAGEVILSVPGSFSRQQLGILLGIAKQTPLTIAGLVDSALIAAAGAQTLQASEHTIVVQQQLHQILFTQVSCHQGVLKVDSSVTLPSSGSQNVIDSLMQLSTELFIDQCRFNPQHDAATEQLLYNALPAWLAADVSSGSLLLELTADGAVHNAKLPYESLVVALAPIRQRVNEQLSAMVSRVANSKNVQIVLCSTLSELPGLKTQLARVAPVTSSNAEQHLASSLAHSDQILSSGAGSLRKELALTRAASASLPKSPSASEPALSNESRSQKSPAGDSHALENHADKNRAARSPHAQLSATAQGVQANALLKNLRINGERIADTAELVLKEGDELTLSFDGSESTTLDESLGTLTFNLKKLNNGAD</sequence>
<name>A0A0R2WZ52_9GAMM</name>
<accession>A0A0R2WZ52</accession>
<organism evidence="2 3">
    <name type="scientific">OM182 bacterium BACL3 MAG-120924-bin41</name>
    <dbReference type="NCBI Taxonomy" id="1655632"/>
    <lineage>
        <taxon>Bacteria</taxon>
        <taxon>Pseudomonadati</taxon>
        <taxon>Pseudomonadota</taxon>
        <taxon>Gammaproteobacteria</taxon>
        <taxon>OMG group</taxon>
        <taxon>OM182 clade</taxon>
    </lineage>
</organism>
<dbReference type="Gene3D" id="3.30.420.40">
    <property type="match status" value="2"/>
</dbReference>
<feature type="region of interest" description="Disordered" evidence="1">
    <location>
        <begin position="345"/>
        <end position="376"/>
    </location>
</feature>
<feature type="compositionally biased region" description="Low complexity" evidence="1">
    <location>
        <begin position="345"/>
        <end position="361"/>
    </location>
</feature>
<protein>
    <submittedName>
        <fullName evidence="2">Uncharacterized protein</fullName>
    </submittedName>
</protein>
<evidence type="ECO:0000313" key="2">
    <source>
        <dbReference type="EMBL" id="KRP27660.1"/>
    </source>
</evidence>
<dbReference type="EMBL" id="LIDJ01000255">
    <property type="protein sequence ID" value="KRP27660.1"/>
    <property type="molecule type" value="Genomic_DNA"/>
</dbReference>
<reference evidence="2 3" key="1">
    <citation type="submission" date="2015-10" db="EMBL/GenBank/DDBJ databases">
        <title>Metagenome-Assembled Genomes uncover a global brackish microbiome.</title>
        <authorList>
            <person name="Hugerth L.W."/>
            <person name="Larsson J."/>
            <person name="Alneberg J."/>
            <person name="Lindh M.V."/>
            <person name="Legrand C."/>
            <person name="Pinhassi J."/>
            <person name="Andersson A.F."/>
        </authorList>
    </citation>
    <scope>NUCLEOTIDE SEQUENCE [LARGE SCALE GENOMIC DNA]</scope>
    <source>
        <strain evidence="2">BACL3 MAG-120924-bin41</strain>
    </source>
</reference>
<dbReference type="AlphaFoldDB" id="A0A0R2WZ52"/>
<comment type="caution">
    <text evidence="2">The sequence shown here is derived from an EMBL/GenBank/DDBJ whole genome shotgun (WGS) entry which is preliminary data.</text>
</comment>
<gene>
    <name evidence="2" type="ORF">ABS30_07650</name>
</gene>
<proteinExistence type="predicted"/>
<dbReference type="Gene3D" id="3.90.640.10">
    <property type="entry name" value="Actin, Chain A, domain 4"/>
    <property type="match status" value="1"/>
</dbReference>